<dbReference type="EMBL" id="PYSW02000004">
    <property type="protein sequence ID" value="KAG2392537.1"/>
    <property type="molecule type" value="Genomic_DNA"/>
</dbReference>
<organism evidence="3 4">
    <name type="scientific">Naegleria lovaniensis</name>
    <name type="common">Amoeba</name>
    <dbReference type="NCBI Taxonomy" id="51637"/>
    <lineage>
        <taxon>Eukaryota</taxon>
        <taxon>Discoba</taxon>
        <taxon>Heterolobosea</taxon>
        <taxon>Tetramitia</taxon>
        <taxon>Eutetramitia</taxon>
        <taxon>Vahlkampfiidae</taxon>
        <taxon>Naegleria</taxon>
    </lineage>
</organism>
<feature type="region of interest" description="Disordered" evidence="2">
    <location>
        <begin position="1342"/>
        <end position="1362"/>
    </location>
</feature>
<accession>A0AA88H3R9</accession>
<evidence type="ECO:0000256" key="1">
    <source>
        <dbReference type="SAM" id="Coils"/>
    </source>
</evidence>
<feature type="coiled-coil region" evidence="1">
    <location>
        <begin position="1123"/>
        <end position="1150"/>
    </location>
</feature>
<dbReference type="GeneID" id="68103716"/>
<name>A0AA88H3R9_NAELO</name>
<sequence>MSDLHRLAQHLRENFKQCTLLNIVDNDQDVAAFPNDKINNKTATCQLQFSNDPPFNLDIQILPKTENEEHIDMWSLHFFNHDHSNNFTLSFFKLFQIFEPSCDDHENTTTPSKIIIEKKIDENSKQWIHSTTIPLNHVHIHIPMKKTNLLFRLECEIVDLSSIKKNLPKLFREENLTHLKCVCDVIKTNTPNEIRMHFDIQLEKNMEMIEPVLIVDTHSTDKQMSTKFDVQLLVRTDIPGVNTLQLSNVETTDDGNTRGIIVKWKDAFGIPKLVISNAIVTFNVSNKLQLAIECHIATKHHNYIFRGKLSDSMIAIIATRSDPITLQELSHLFCEFMGIEPSDKFQKHNNDIQLSNLTLSISSGDGTIESYKVKKGIMISCQFKFYSLSNLKCSIHLSPENILQVRGTVELNDHFPILNSHLKESMMKLLKGSKLFFEWNVMTPTKISMGAVCKFQFLDTIVMDGRVFFQSTIGVDSLAPKLLVLCGLEHEESLSLYFPNQPMIQTAITNIEKIVKYEKAYFILSTFDYFYDDTSMDLSLKEIDELKIDIKANSLSLILVLDSNNSKWYMLNDKFKRSYQWLTCLISSKLNILHTDSSSPISSTMESTNETSLEKSDHKEISADFETILTIVVGNGRTLLQPAQFGFGVSFNNLKFPVGTRIAFVPLNLSLSVSQNPEVLFQVGVEIIPLNIFTQVTNAILSKLNIESHNMIAKPSQETPTPLLFILEGIVSATDIQLFGKMKGQWNQPFGLQWLTIGDCELGVDLNYAALATTGLPSGVSMQANVTLFNDKKLGMYISMNENILEDFLILKMENFGIQDIMTLAQYVLNIQFESKLATSYEYVRIVKAGISLSAKSMMIRDGFTTMDVATGKKTVKRRKIPMGMTLFSDMVIQLPKILEKSIEGILAAMITPSSGIQYFGKISQFKLWNGNIIVSGFDVENKTLIPVENKKLAENKDVLDFKLLQGLFPSNENENGYTSSQSIEKSPEIYLFIPFNNSQSPKMRVSGMIEFLDMFKFGADLIFAPSTGEVSFMAEIGLAEGIDLLIQFSQTFTGPRLKGKIKGLEKLALLIRHAIKEYKMNNDSTTTHKNNDSTTTHKNMAITTTNFMETNSEQDEKKLRKILEFIKEKIRAERELNMAEKKVEEARRKYSLKIGESISRMNQEISNFTEMGRQIFEQVKDVIMERKVFNKCVDEWHETQKFYEESMEDLDKAIETFKQMLHDYCVKNSQLFKNVNSTLDDISQAVMEKLENLSHDTRNLICDASIHVLELIQVKFSIVDLDFLIVDQDVLALQMTFILGKSDEEKTITLKNINLRKLKNVVADVAFVIISHFTKSYQENTSQSLNSKKEQKEGQDMNQHTARRRGGFCCFRGD</sequence>
<proteinExistence type="predicted"/>
<evidence type="ECO:0000313" key="4">
    <source>
        <dbReference type="Proteomes" id="UP000816034"/>
    </source>
</evidence>
<keyword evidence="1" id="KW-0175">Coiled coil</keyword>
<dbReference type="RefSeq" id="XP_044554431.1">
    <property type="nucleotide sequence ID" value="XM_044686898.1"/>
</dbReference>
<evidence type="ECO:0000256" key="2">
    <source>
        <dbReference type="SAM" id="MobiDB-lite"/>
    </source>
</evidence>
<protein>
    <submittedName>
        <fullName evidence="3">Uncharacterized protein</fullName>
    </submittedName>
</protein>
<reference evidence="3 4" key="1">
    <citation type="journal article" date="2018" name="BMC Genomics">
        <title>The genome of Naegleria lovaniensis, the basis for a comparative approach to unravel pathogenicity factors of the human pathogenic amoeba N. fowleri.</title>
        <authorList>
            <person name="Liechti N."/>
            <person name="Schurch N."/>
            <person name="Bruggmann R."/>
            <person name="Wittwer M."/>
        </authorList>
    </citation>
    <scope>NUCLEOTIDE SEQUENCE [LARGE SCALE GENOMIC DNA]</scope>
    <source>
        <strain evidence="3 4">ATCC 30569</strain>
    </source>
</reference>
<evidence type="ECO:0000313" key="3">
    <source>
        <dbReference type="EMBL" id="KAG2392537.1"/>
    </source>
</evidence>
<dbReference type="Proteomes" id="UP000816034">
    <property type="component" value="Unassembled WGS sequence"/>
</dbReference>
<gene>
    <name evidence="3" type="ORF">C9374_011262</name>
</gene>
<keyword evidence="4" id="KW-1185">Reference proteome</keyword>
<comment type="caution">
    <text evidence="3">The sequence shown here is derived from an EMBL/GenBank/DDBJ whole genome shotgun (WGS) entry which is preliminary data.</text>
</comment>